<keyword evidence="2" id="KW-1185">Reference proteome</keyword>
<dbReference type="AlphaFoldDB" id="A0AAD7XCK4"/>
<protein>
    <submittedName>
        <fullName evidence="1">Uncharacterized protein</fullName>
    </submittedName>
</protein>
<comment type="caution">
    <text evidence="1">The sequence shown here is derived from an EMBL/GenBank/DDBJ whole genome shotgun (WGS) entry which is preliminary data.</text>
</comment>
<organism evidence="1 2">
    <name type="scientific">Trametes cubensis</name>
    <dbReference type="NCBI Taxonomy" id="1111947"/>
    <lineage>
        <taxon>Eukaryota</taxon>
        <taxon>Fungi</taxon>
        <taxon>Dikarya</taxon>
        <taxon>Basidiomycota</taxon>
        <taxon>Agaricomycotina</taxon>
        <taxon>Agaricomycetes</taxon>
        <taxon>Polyporales</taxon>
        <taxon>Polyporaceae</taxon>
        <taxon>Trametes</taxon>
    </lineage>
</organism>
<name>A0AAD7XCK4_9APHY</name>
<gene>
    <name evidence="1" type="ORF">ONZ51_g1842</name>
</gene>
<accession>A0AAD7XCK4</accession>
<reference evidence="1" key="1">
    <citation type="submission" date="2022-11" db="EMBL/GenBank/DDBJ databases">
        <title>Genome Sequence of Cubamyces cubensis.</title>
        <authorList>
            <person name="Buettner E."/>
        </authorList>
    </citation>
    <scope>NUCLEOTIDE SEQUENCE</scope>
    <source>
        <strain evidence="1">MPL-01</strain>
    </source>
</reference>
<proteinExistence type="predicted"/>
<evidence type="ECO:0000313" key="1">
    <source>
        <dbReference type="EMBL" id="KAJ8495221.1"/>
    </source>
</evidence>
<sequence>MALKRKFDAEFEDATTTHGKQRRLLVPFPQTEVDTDVAMSDASISDLEPLAIPVHPFHTRLPSNASYASSATSDSPRNSPLYPVFDLYPTEPDSYMAVTSHGFPDPSLNAPEKPVGLIQPRGNSFTHHGQNCTQIPKLRMACAAGPNGRRSMWAHCEECGAIEMVDSD</sequence>
<dbReference type="Proteomes" id="UP001215151">
    <property type="component" value="Unassembled WGS sequence"/>
</dbReference>
<dbReference type="EMBL" id="JAPEVG010000026">
    <property type="protein sequence ID" value="KAJ8495221.1"/>
    <property type="molecule type" value="Genomic_DNA"/>
</dbReference>
<evidence type="ECO:0000313" key="2">
    <source>
        <dbReference type="Proteomes" id="UP001215151"/>
    </source>
</evidence>